<feature type="repeat" description="Solcar" evidence="10">
    <location>
        <begin position="1"/>
        <end position="90"/>
    </location>
</feature>
<gene>
    <name evidence="12" type="primary">slc25a35</name>
    <name evidence="14 15" type="synonym">LOC112692004</name>
    <name evidence="12" type="ORF">g.21659</name>
</gene>
<evidence type="ECO:0000256" key="6">
    <source>
        <dbReference type="ARBA" id="ARBA00022792"/>
    </source>
</evidence>
<dbReference type="Gene3D" id="1.50.40.10">
    <property type="entry name" value="Mitochondrial carrier domain"/>
    <property type="match status" value="1"/>
</dbReference>
<keyword evidence="5" id="KW-0677">Repeat</keyword>
<evidence type="ECO:0000313" key="13">
    <source>
        <dbReference type="Proteomes" id="UP000694846"/>
    </source>
</evidence>
<evidence type="ECO:0000256" key="11">
    <source>
        <dbReference type="RuleBase" id="RU000488"/>
    </source>
</evidence>
<evidence type="ECO:0000256" key="2">
    <source>
        <dbReference type="ARBA" id="ARBA00006375"/>
    </source>
</evidence>
<evidence type="ECO:0000256" key="3">
    <source>
        <dbReference type="ARBA" id="ARBA00022448"/>
    </source>
</evidence>
<dbReference type="InterPro" id="IPR023395">
    <property type="entry name" value="MCP_dom_sf"/>
</dbReference>
<keyword evidence="6" id="KW-0999">Mitochondrion inner membrane</keyword>
<dbReference type="AlphaFoldDB" id="A0A2S2QS04"/>
<evidence type="ECO:0000313" key="14">
    <source>
        <dbReference type="RefSeq" id="XP_025422291.1"/>
    </source>
</evidence>
<dbReference type="InterPro" id="IPR051508">
    <property type="entry name" value="Mito_Carrier_Antiporter"/>
</dbReference>
<feature type="repeat" description="Solcar" evidence="10">
    <location>
        <begin position="205"/>
        <end position="296"/>
    </location>
</feature>
<keyword evidence="7" id="KW-1133">Transmembrane helix</keyword>
<keyword evidence="4 10" id="KW-0812">Transmembrane</keyword>
<evidence type="ECO:0000256" key="5">
    <source>
        <dbReference type="ARBA" id="ARBA00022737"/>
    </source>
</evidence>
<evidence type="ECO:0000256" key="8">
    <source>
        <dbReference type="ARBA" id="ARBA00023128"/>
    </source>
</evidence>
<reference evidence="14 15" key="2">
    <citation type="submission" date="2025-04" db="UniProtKB">
        <authorList>
            <consortium name="RefSeq"/>
        </authorList>
    </citation>
    <scope>IDENTIFICATION</scope>
    <source>
        <tissue evidence="14 15">Whole body</tissue>
    </source>
</reference>
<keyword evidence="13" id="KW-1185">Reference proteome</keyword>
<keyword evidence="8" id="KW-0496">Mitochondrion</keyword>
<evidence type="ECO:0000313" key="12">
    <source>
        <dbReference type="EMBL" id="MBY80300.1"/>
    </source>
</evidence>
<keyword evidence="3 11" id="KW-0813">Transport</keyword>
<dbReference type="RefSeq" id="XP_025422291.1">
    <property type="nucleotide sequence ID" value="XM_025566506.1"/>
</dbReference>
<evidence type="ECO:0000256" key="1">
    <source>
        <dbReference type="ARBA" id="ARBA00004448"/>
    </source>
</evidence>
<evidence type="ECO:0000256" key="10">
    <source>
        <dbReference type="PROSITE-ProRule" id="PRU00282"/>
    </source>
</evidence>
<dbReference type="OrthoDB" id="6703404at2759"/>
<dbReference type="PANTHER" id="PTHR45928">
    <property type="entry name" value="RE38146P"/>
    <property type="match status" value="1"/>
</dbReference>
<evidence type="ECO:0000256" key="7">
    <source>
        <dbReference type="ARBA" id="ARBA00022989"/>
    </source>
</evidence>
<protein>
    <submittedName>
        <fullName evidence="12 14 15">Solute carrier family 25 member 35</fullName>
    </submittedName>
</protein>
<reference evidence="12" key="1">
    <citation type="submission" date="2018-04" db="EMBL/GenBank/DDBJ databases">
        <title>Transcriptome assembly of Sipha flava.</title>
        <authorList>
            <person name="Scully E.D."/>
            <person name="Geib S.M."/>
            <person name="Palmer N.A."/>
            <person name="Koch K."/>
            <person name="Bradshaw J."/>
            <person name="Heng-Moss T."/>
            <person name="Sarath G."/>
        </authorList>
    </citation>
    <scope>NUCLEOTIDE SEQUENCE</scope>
</reference>
<dbReference type="Proteomes" id="UP000694846">
    <property type="component" value="Unplaced"/>
</dbReference>
<name>A0A2S2QS04_9HEMI</name>
<dbReference type="Pfam" id="PF00153">
    <property type="entry name" value="Mito_carr"/>
    <property type="match status" value="3"/>
</dbReference>
<dbReference type="GO" id="GO:0005743">
    <property type="term" value="C:mitochondrial inner membrane"/>
    <property type="evidence" value="ECO:0007669"/>
    <property type="project" value="UniProtKB-SubCell"/>
</dbReference>
<evidence type="ECO:0000256" key="4">
    <source>
        <dbReference type="ARBA" id="ARBA00022692"/>
    </source>
</evidence>
<accession>A0A2S2QS04</accession>
<keyword evidence="9 10" id="KW-0472">Membrane</keyword>
<dbReference type="EMBL" id="GGMS01011097">
    <property type="protein sequence ID" value="MBY80300.1"/>
    <property type="molecule type" value="Transcribed_RNA"/>
</dbReference>
<comment type="similarity">
    <text evidence="2 11">Belongs to the mitochondrial carrier (TC 2.A.29) family.</text>
</comment>
<dbReference type="SUPFAM" id="SSF103506">
    <property type="entry name" value="Mitochondrial carrier"/>
    <property type="match status" value="1"/>
</dbReference>
<dbReference type="PROSITE" id="PS50920">
    <property type="entry name" value="SOLCAR"/>
    <property type="match status" value="3"/>
</dbReference>
<dbReference type="RefSeq" id="XP_025422292.1">
    <property type="nucleotide sequence ID" value="XM_025566507.1"/>
</dbReference>
<organism evidence="12">
    <name type="scientific">Sipha flava</name>
    <name type="common">yellow sugarcane aphid</name>
    <dbReference type="NCBI Taxonomy" id="143950"/>
    <lineage>
        <taxon>Eukaryota</taxon>
        <taxon>Metazoa</taxon>
        <taxon>Ecdysozoa</taxon>
        <taxon>Arthropoda</taxon>
        <taxon>Hexapoda</taxon>
        <taxon>Insecta</taxon>
        <taxon>Pterygota</taxon>
        <taxon>Neoptera</taxon>
        <taxon>Paraneoptera</taxon>
        <taxon>Hemiptera</taxon>
        <taxon>Sternorrhyncha</taxon>
        <taxon>Aphidomorpha</taxon>
        <taxon>Aphidoidea</taxon>
        <taxon>Aphididae</taxon>
        <taxon>Sipha</taxon>
    </lineage>
</organism>
<dbReference type="PANTHER" id="PTHR45928:SF1">
    <property type="entry name" value="RE38146P"/>
    <property type="match status" value="1"/>
</dbReference>
<dbReference type="InterPro" id="IPR018108">
    <property type="entry name" value="MCP_transmembrane"/>
</dbReference>
<proteinExistence type="inferred from homology"/>
<evidence type="ECO:0000256" key="9">
    <source>
        <dbReference type="ARBA" id="ARBA00023136"/>
    </source>
</evidence>
<evidence type="ECO:0000313" key="15">
    <source>
        <dbReference type="RefSeq" id="XP_025422292.1"/>
    </source>
</evidence>
<sequence length="310" mass="33807">MEFILGALGASGAVCFTNPLEVVKTRFQLQGELKKSGNYKVHYRNFAHALYVVAKNEGPLALQKGLMPAIGFQVFLNGSRLGIFDIAQKKKWLLKKDGNISLAKSALVGAGAGMLGGFLASPLGLLKIHFQSNSAQSIAVGHQHKNIGTIRGLQSLYVQYGVVRGLWRGATGAMVRIGVASAMQLSTMGLMNEALVKHGLLTNDQKVLCTLVSSMLGGILMAVVMAPFDLVSTRLYNQGVDSNGRGILYKSYLECMTKTFKQEGIHGLYKGVFPCYLRLGPHVVLSMTFWDMLRQVEKKVSNRINKPHPH</sequence>
<comment type="subcellular location">
    <subcellularLocation>
        <location evidence="1">Mitochondrion inner membrane</location>
        <topology evidence="1">Multi-pass membrane protein</topology>
    </subcellularLocation>
</comment>
<feature type="repeat" description="Solcar" evidence="10">
    <location>
        <begin position="100"/>
        <end position="194"/>
    </location>
</feature>